<keyword evidence="1" id="KW-0472">Membrane</keyword>
<keyword evidence="3" id="KW-1185">Reference proteome</keyword>
<feature type="transmembrane region" description="Helical" evidence="1">
    <location>
        <begin position="87"/>
        <end position="105"/>
    </location>
</feature>
<keyword evidence="1" id="KW-1133">Transmembrane helix</keyword>
<reference evidence="3" key="1">
    <citation type="submission" date="2016-10" db="EMBL/GenBank/DDBJ databases">
        <authorList>
            <person name="Varghese N."/>
            <person name="Submissions S."/>
        </authorList>
    </citation>
    <scope>NUCLEOTIDE SEQUENCE [LARGE SCALE GENOMIC DNA]</scope>
    <source>
        <strain evidence="3">CGMCC 4.3147</strain>
    </source>
</reference>
<evidence type="ECO:0000313" key="3">
    <source>
        <dbReference type="Proteomes" id="UP000198662"/>
    </source>
</evidence>
<dbReference type="RefSeq" id="WP_091053595.1">
    <property type="nucleotide sequence ID" value="NZ_FNGF01000007.1"/>
</dbReference>
<organism evidence="2 3">
    <name type="scientific">Glycomyces sambucus</name>
    <dbReference type="NCBI Taxonomy" id="380244"/>
    <lineage>
        <taxon>Bacteria</taxon>
        <taxon>Bacillati</taxon>
        <taxon>Actinomycetota</taxon>
        <taxon>Actinomycetes</taxon>
        <taxon>Glycomycetales</taxon>
        <taxon>Glycomycetaceae</taxon>
        <taxon>Glycomyces</taxon>
    </lineage>
</organism>
<accession>A0A1G9LA41</accession>
<name>A0A1G9LA41_9ACTN</name>
<feature type="transmembrane region" description="Helical" evidence="1">
    <location>
        <begin position="24"/>
        <end position="50"/>
    </location>
</feature>
<keyword evidence="1" id="KW-0812">Transmembrane</keyword>
<dbReference type="Proteomes" id="UP000198662">
    <property type="component" value="Unassembled WGS sequence"/>
</dbReference>
<dbReference type="OrthoDB" id="5191221at2"/>
<sequence length="147" mass="15448">MNETDADMGAVTESRGDGARPWTLTAAAGVFWLLTTGLVAAGAWALIQIATGDVDTAGGAVGIALIAWLAALYYWFIGRRLLASRDVVAQAVFQALLWAPVGYYLREAAHPVLGVAAWALAAAMLSLVLCGPSRRAVGFGERRPFGE</sequence>
<dbReference type="EMBL" id="FNGF01000007">
    <property type="protein sequence ID" value="SDL58812.1"/>
    <property type="molecule type" value="Genomic_DNA"/>
</dbReference>
<proteinExistence type="predicted"/>
<gene>
    <name evidence="2" type="ORF">SAMN05216298_4386</name>
</gene>
<evidence type="ECO:0000313" key="2">
    <source>
        <dbReference type="EMBL" id="SDL58812.1"/>
    </source>
</evidence>
<evidence type="ECO:0000256" key="1">
    <source>
        <dbReference type="SAM" id="Phobius"/>
    </source>
</evidence>
<dbReference type="AlphaFoldDB" id="A0A1G9LA41"/>
<protein>
    <submittedName>
        <fullName evidence="2">Uncharacterized protein</fullName>
    </submittedName>
</protein>
<feature type="transmembrane region" description="Helical" evidence="1">
    <location>
        <begin position="111"/>
        <end position="130"/>
    </location>
</feature>
<feature type="transmembrane region" description="Helical" evidence="1">
    <location>
        <begin position="56"/>
        <end position="75"/>
    </location>
</feature>